<proteinExistence type="predicted"/>
<evidence type="ECO:0000313" key="2">
    <source>
        <dbReference type="EMBL" id="QJA82698.1"/>
    </source>
</evidence>
<dbReference type="EMBL" id="MT141530">
    <property type="protein sequence ID" value="QJA65029.1"/>
    <property type="molecule type" value="Genomic_DNA"/>
</dbReference>
<organism evidence="2">
    <name type="scientific">viral metagenome</name>
    <dbReference type="NCBI Taxonomy" id="1070528"/>
    <lineage>
        <taxon>unclassified sequences</taxon>
        <taxon>metagenomes</taxon>
        <taxon>organismal metagenomes</taxon>
    </lineage>
</organism>
<dbReference type="EMBL" id="MT142494">
    <property type="protein sequence ID" value="QJA82698.1"/>
    <property type="molecule type" value="Genomic_DNA"/>
</dbReference>
<sequence>MSLRDDGMELARERAAQAWCTPETKKIIMDTILAEAFAKILNEIWSQPWLGNAKTSELIDELRTRCEMNGTLDYRTVQG</sequence>
<reference evidence="2" key="1">
    <citation type="submission" date="2020-03" db="EMBL/GenBank/DDBJ databases">
        <title>The deep terrestrial virosphere.</title>
        <authorList>
            <person name="Holmfeldt K."/>
            <person name="Nilsson E."/>
            <person name="Simone D."/>
            <person name="Lopez-Fernandez M."/>
            <person name="Wu X."/>
            <person name="de Brujin I."/>
            <person name="Lundin D."/>
            <person name="Andersson A."/>
            <person name="Bertilsson S."/>
            <person name="Dopson M."/>
        </authorList>
    </citation>
    <scope>NUCLEOTIDE SEQUENCE</scope>
    <source>
        <strain evidence="2">MM415A00374</strain>
        <strain evidence="1">MM415B00446</strain>
    </source>
</reference>
<protein>
    <submittedName>
        <fullName evidence="2">Uncharacterized protein</fullName>
    </submittedName>
</protein>
<accession>A0A6M3KMZ5</accession>
<name>A0A6M3KMZ5_9ZZZZ</name>
<dbReference type="AlphaFoldDB" id="A0A6M3KMZ5"/>
<evidence type="ECO:0000313" key="1">
    <source>
        <dbReference type="EMBL" id="QJA65029.1"/>
    </source>
</evidence>
<gene>
    <name evidence="2" type="ORF">MM415A00374_0010</name>
    <name evidence="1" type="ORF">MM415B00446_0053</name>
</gene>